<feature type="region of interest" description="Disordered" evidence="2">
    <location>
        <begin position="115"/>
        <end position="136"/>
    </location>
</feature>
<dbReference type="RefSeq" id="WP_189060360.1">
    <property type="nucleotide sequence ID" value="NZ_BMMK01000023.1"/>
</dbReference>
<evidence type="ECO:0000313" key="3">
    <source>
        <dbReference type="EMBL" id="GGM69302.1"/>
    </source>
</evidence>
<name>A0A8J3FVK6_9PSEU</name>
<gene>
    <name evidence="3" type="primary">tbpA</name>
    <name evidence="3" type="ORF">GCM10012275_44690</name>
</gene>
<proteinExistence type="predicted"/>
<reference evidence="3" key="1">
    <citation type="journal article" date="2014" name="Int. J. Syst. Evol. Microbiol.">
        <title>Complete genome sequence of Corynebacterium casei LMG S-19264T (=DSM 44701T), isolated from a smear-ripened cheese.</title>
        <authorList>
            <consortium name="US DOE Joint Genome Institute (JGI-PGF)"/>
            <person name="Walter F."/>
            <person name="Albersmeier A."/>
            <person name="Kalinowski J."/>
            <person name="Ruckert C."/>
        </authorList>
    </citation>
    <scope>NUCLEOTIDE SEQUENCE</scope>
    <source>
        <strain evidence="3">CGMCC 4.5737</strain>
    </source>
</reference>
<keyword evidence="4" id="KW-1185">Reference proteome</keyword>
<dbReference type="Proteomes" id="UP000637578">
    <property type="component" value="Unassembled WGS sequence"/>
</dbReference>
<dbReference type="GO" id="GO:0015888">
    <property type="term" value="P:thiamine transport"/>
    <property type="evidence" value="ECO:0007669"/>
    <property type="project" value="InterPro"/>
</dbReference>
<evidence type="ECO:0000313" key="4">
    <source>
        <dbReference type="Proteomes" id="UP000637578"/>
    </source>
</evidence>
<dbReference type="SUPFAM" id="SSF53850">
    <property type="entry name" value="Periplasmic binding protein-like II"/>
    <property type="match status" value="1"/>
</dbReference>
<dbReference type="Pfam" id="PF13343">
    <property type="entry name" value="SBP_bac_6"/>
    <property type="match status" value="1"/>
</dbReference>
<evidence type="ECO:0000256" key="1">
    <source>
        <dbReference type="ARBA" id="ARBA00022729"/>
    </source>
</evidence>
<reference evidence="3" key="2">
    <citation type="submission" date="2020-09" db="EMBL/GenBank/DDBJ databases">
        <authorList>
            <person name="Sun Q."/>
            <person name="Zhou Y."/>
        </authorList>
    </citation>
    <scope>NUCLEOTIDE SEQUENCE</scope>
    <source>
        <strain evidence="3">CGMCC 4.5737</strain>
    </source>
</reference>
<dbReference type="PROSITE" id="PS51257">
    <property type="entry name" value="PROKAR_LIPOPROTEIN"/>
    <property type="match status" value="1"/>
</dbReference>
<dbReference type="GO" id="GO:0030976">
    <property type="term" value="F:thiamine pyrophosphate binding"/>
    <property type="evidence" value="ECO:0007669"/>
    <property type="project" value="TreeGrafter"/>
</dbReference>
<dbReference type="AlphaFoldDB" id="A0A8J3FVK6"/>
<dbReference type="GO" id="GO:0030288">
    <property type="term" value="C:outer membrane-bounded periplasmic space"/>
    <property type="evidence" value="ECO:0007669"/>
    <property type="project" value="TreeGrafter"/>
</dbReference>
<keyword evidence="1" id="KW-0732">Signal</keyword>
<evidence type="ECO:0000256" key="2">
    <source>
        <dbReference type="SAM" id="MobiDB-lite"/>
    </source>
</evidence>
<sequence length="357" mass="38973">MRRHQTRSQTRAGRVGLALAAVLTLAGCTLVGGPAEPGSGERKVVLVTHDSFVAPQELLDRFRRQHGVKLEVRKLGDAGRLTNELALTKANPVGDVAFGVDSTFASRALDEGVFQPYRSPDADKGPQRHAPEGGQDRLTAVDVGDVCLNIDPSWYAERSLPEPASLDDLTQPQYRDQLVVTDPATSSPGLAFLLATIAKYGEDGFTAYWNKLRANGVKVTSGWEEAYNQDFSGAAGKGPRPIVVSYASSPAAEVQDGKPRTKALLGTCYRQVEYAGVLANTRNVEEARNVVDFLISAEFQETVAEAMYVYPAREDVALPESWRRAAPLPDKPAFLPAEKVKDGRERWVEQWRKTVHG</sequence>
<dbReference type="GO" id="GO:0030975">
    <property type="term" value="F:thiamine binding"/>
    <property type="evidence" value="ECO:0007669"/>
    <property type="project" value="InterPro"/>
</dbReference>
<accession>A0A8J3FVK6</accession>
<comment type="caution">
    <text evidence="3">The sequence shown here is derived from an EMBL/GenBank/DDBJ whole genome shotgun (WGS) entry which is preliminary data.</text>
</comment>
<dbReference type="NCBIfam" id="TIGR01254">
    <property type="entry name" value="sfuA"/>
    <property type="match status" value="1"/>
</dbReference>
<organism evidence="3 4">
    <name type="scientific">Longimycelium tulufanense</name>
    <dbReference type="NCBI Taxonomy" id="907463"/>
    <lineage>
        <taxon>Bacteria</taxon>
        <taxon>Bacillati</taxon>
        <taxon>Actinomycetota</taxon>
        <taxon>Actinomycetes</taxon>
        <taxon>Pseudonocardiales</taxon>
        <taxon>Pseudonocardiaceae</taxon>
        <taxon>Longimycelium</taxon>
    </lineage>
</organism>
<protein>
    <submittedName>
        <fullName evidence="3">Thiamine ABC transporter substrate-binding protein</fullName>
    </submittedName>
</protein>
<feature type="compositionally biased region" description="Basic and acidic residues" evidence="2">
    <location>
        <begin position="120"/>
        <end position="135"/>
    </location>
</feature>
<dbReference type="Gene3D" id="3.40.190.10">
    <property type="entry name" value="Periplasmic binding protein-like II"/>
    <property type="match status" value="2"/>
</dbReference>
<dbReference type="CDD" id="cd13545">
    <property type="entry name" value="PBP2_TbpA"/>
    <property type="match status" value="1"/>
</dbReference>
<dbReference type="PANTHER" id="PTHR30006:SF2">
    <property type="entry name" value="ABC TRANSPORTER SUBSTRATE-BINDING PROTEIN"/>
    <property type="match status" value="1"/>
</dbReference>
<dbReference type="InterPro" id="IPR005948">
    <property type="entry name" value="ThiB-like"/>
</dbReference>
<dbReference type="PANTHER" id="PTHR30006">
    <property type="entry name" value="THIAMINE-BINDING PERIPLASMIC PROTEIN-RELATED"/>
    <property type="match status" value="1"/>
</dbReference>
<dbReference type="EMBL" id="BMMK01000023">
    <property type="protein sequence ID" value="GGM69302.1"/>
    <property type="molecule type" value="Genomic_DNA"/>
</dbReference>